<organism evidence="1 2">
    <name type="scientific">Mediterraneibacter gnavus</name>
    <name type="common">Ruminococcus gnavus</name>
    <dbReference type="NCBI Taxonomy" id="33038"/>
    <lineage>
        <taxon>Bacteria</taxon>
        <taxon>Bacillati</taxon>
        <taxon>Bacillota</taxon>
        <taxon>Clostridia</taxon>
        <taxon>Lachnospirales</taxon>
        <taxon>Lachnospiraceae</taxon>
        <taxon>Mediterraneibacter</taxon>
    </lineage>
</organism>
<accession>A0AAW6DJY9</accession>
<sequence>MEQATITFYAAECMEFEGLGKVVESADLKKVWQVYRQMAVKHSHMGCGIGFILHDPALPDYSETHYPICIGGNIDRELINMVKVYAEHPLVQKAVQDVEKMLHSKTLRREAVR</sequence>
<protein>
    <submittedName>
        <fullName evidence="1">Uncharacterized protein</fullName>
    </submittedName>
</protein>
<evidence type="ECO:0000313" key="2">
    <source>
        <dbReference type="Proteomes" id="UP001212160"/>
    </source>
</evidence>
<dbReference type="EMBL" id="JAQMLA010000054">
    <property type="protein sequence ID" value="MDB8687901.1"/>
    <property type="molecule type" value="Genomic_DNA"/>
</dbReference>
<dbReference type="AlphaFoldDB" id="A0AAW6DJY9"/>
<proteinExistence type="predicted"/>
<dbReference type="Proteomes" id="UP001212160">
    <property type="component" value="Unassembled WGS sequence"/>
</dbReference>
<comment type="caution">
    <text evidence="1">The sequence shown here is derived from an EMBL/GenBank/DDBJ whole genome shotgun (WGS) entry which is preliminary data.</text>
</comment>
<reference evidence="1" key="1">
    <citation type="submission" date="2023-01" db="EMBL/GenBank/DDBJ databases">
        <title>Human gut microbiome strain richness.</title>
        <authorList>
            <person name="Chen-Liaw A."/>
        </authorList>
    </citation>
    <scope>NUCLEOTIDE SEQUENCE</scope>
    <source>
        <strain evidence="1">RTP21484st1_H11_RTP21484_190118</strain>
    </source>
</reference>
<dbReference type="RefSeq" id="WP_272108064.1">
    <property type="nucleotide sequence ID" value="NZ_JAQMLA010000054.1"/>
</dbReference>
<name>A0AAW6DJY9_MEDGN</name>
<evidence type="ECO:0000313" key="1">
    <source>
        <dbReference type="EMBL" id="MDB8687901.1"/>
    </source>
</evidence>
<gene>
    <name evidence="1" type="ORF">PNW85_14725</name>
</gene>